<evidence type="ECO:0000313" key="3">
    <source>
        <dbReference type="RefSeq" id="XP_039118875.1"/>
    </source>
</evidence>
<organism evidence="2 3">
    <name type="scientific">Dioscorea cayennensis subsp. rotundata</name>
    <name type="common">White Guinea yam</name>
    <name type="synonym">Dioscorea rotundata</name>
    <dbReference type="NCBI Taxonomy" id="55577"/>
    <lineage>
        <taxon>Eukaryota</taxon>
        <taxon>Viridiplantae</taxon>
        <taxon>Streptophyta</taxon>
        <taxon>Embryophyta</taxon>
        <taxon>Tracheophyta</taxon>
        <taxon>Spermatophyta</taxon>
        <taxon>Magnoliopsida</taxon>
        <taxon>Liliopsida</taxon>
        <taxon>Dioscoreales</taxon>
        <taxon>Dioscoreaceae</taxon>
        <taxon>Dioscorea</taxon>
    </lineage>
</organism>
<dbReference type="AlphaFoldDB" id="A0AB40AUR8"/>
<protein>
    <submittedName>
        <fullName evidence="3">Uncharacterized protein LOC120255014</fullName>
    </submittedName>
</protein>
<dbReference type="GeneID" id="120255014"/>
<keyword evidence="2" id="KW-1185">Reference proteome</keyword>
<sequence>MNMMVMVLRESSETKDVGEGDEADNSNESVPAEPNGSNANDSGGDEVPAETTDDSCQASVTQMVDLPVDNDMDENAFLVMIDELGGNVLTAVNDMDENAVLQMIEEICGNELSTVSDMDENAILQMTEELGGNELPAVYGMEENVTCEGCFSFFLHN</sequence>
<evidence type="ECO:0000256" key="1">
    <source>
        <dbReference type="SAM" id="MobiDB-lite"/>
    </source>
</evidence>
<gene>
    <name evidence="3" type="primary">LOC120255014</name>
</gene>
<evidence type="ECO:0000313" key="2">
    <source>
        <dbReference type="Proteomes" id="UP001515500"/>
    </source>
</evidence>
<feature type="region of interest" description="Disordered" evidence="1">
    <location>
        <begin position="1"/>
        <end position="62"/>
    </location>
</feature>
<name>A0AB40AUR8_DIOCR</name>
<proteinExistence type="predicted"/>
<accession>A0AB40AUR8</accession>
<reference evidence="3" key="1">
    <citation type="submission" date="2025-08" db="UniProtKB">
        <authorList>
            <consortium name="RefSeq"/>
        </authorList>
    </citation>
    <scope>IDENTIFICATION</scope>
</reference>
<dbReference type="Proteomes" id="UP001515500">
    <property type="component" value="Unplaced"/>
</dbReference>
<dbReference type="RefSeq" id="XP_039118875.1">
    <property type="nucleotide sequence ID" value="XM_039262941.1"/>
</dbReference>
<feature type="compositionally biased region" description="Acidic residues" evidence="1">
    <location>
        <begin position="43"/>
        <end position="53"/>
    </location>
</feature>